<dbReference type="EMBL" id="AFCE01000152">
    <property type="protein sequence ID" value="EGL82295.1"/>
    <property type="molecule type" value="Genomic_DNA"/>
</dbReference>
<dbReference type="HAMAP" id="MF_01925">
    <property type="entry name" value="P5C_reductase"/>
    <property type="match status" value="1"/>
</dbReference>
<evidence type="ECO:0000313" key="8">
    <source>
        <dbReference type="Proteomes" id="UP000010716"/>
    </source>
</evidence>
<dbReference type="InterPro" id="IPR008927">
    <property type="entry name" value="6-PGluconate_DH-like_C_sf"/>
</dbReference>
<dbReference type="Proteomes" id="UP000825179">
    <property type="component" value="Chromosome"/>
</dbReference>
<comment type="subcellular location">
    <subcellularLocation>
        <location evidence="2">Cytoplasm</location>
    </subcellularLocation>
</comment>
<dbReference type="InterPro" id="IPR000304">
    <property type="entry name" value="Pyrroline-COOH_reductase"/>
</dbReference>
<dbReference type="Gene3D" id="1.10.3730.10">
    <property type="entry name" value="ProC C-terminal domain-like"/>
    <property type="match status" value="1"/>
</dbReference>
<keyword evidence="2" id="KW-0963">Cytoplasm</keyword>
<protein>
    <recommendedName>
        <fullName evidence="2">Pyrroline-5-carboxylate reductase</fullName>
        <shortName evidence="2">P5C reductase</shortName>
        <shortName evidence="2">P5CR</shortName>
        <ecNumber evidence="2">1.5.1.2</ecNumber>
    </recommendedName>
    <alternativeName>
        <fullName evidence="2">PCA reductase</fullName>
    </alternativeName>
</protein>
<evidence type="ECO:0000313" key="6">
    <source>
        <dbReference type="EMBL" id="EGL82295.1"/>
    </source>
</evidence>
<evidence type="ECO:0000256" key="1">
    <source>
        <dbReference type="ARBA" id="ARBA00005525"/>
    </source>
</evidence>
<organism evidence="6 8">
    <name type="scientific">Caldalkalibacillus thermarum (strain TA2.A1)</name>
    <dbReference type="NCBI Taxonomy" id="986075"/>
    <lineage>
        <taxon>Bacteria</taxon>
        <taxon>Bacillati</taxon>
        <taxon>Bacillota</taxon>
        <taxon>Bacilli</taxon>
        <taxon>Bacillales</taxon>
        <taxon>Bacillaceae</taxon>
        <taxon>Caldalkalibacillus</taxon>
    </lineage>
</organism>
<evidence type="ECO:0000313" key="9">
    <source>
        <dbReference type="Proteomes" id="UP000825179"/>
    </source>
</evidence>
<evidence type="ECO:0000256" key="2">
    <source>
        <dbReference type="HAMAP-Rule" id="MF_01925"/>
    </source>
</evidence>
<dbReference type="OrthoDB" id="9805754at2"/>
<evidence type="ECO:0000313" key="7">
    <source>
        <dbReference type="EMBL" id="QZT33413.1"/>
    </source>
</evidence>
<proteinExistence type="inferred from homology"/>
<dbReference type="Pfam" id="PF14748">
    <property type="entry name" value="P5CR_dimer"/>
    <property type="match status" value="1"/>
</dbReference>
<dbReference type="KEGG" id="cthu:HUR95_14335"/>
<dbReference type="PROSITE" id="PS00521">
    <property type="entry name" value="P5CR"/>
    <property type="match status" value="1"/>
</dbReference>
<feature type="domain" description="Pyrroline-5-carboxylate reductase dimerisation" evidence="5">
    <location>
        <begin position="159"/>
        <end position="260"/>
    </location>
</feature>
<comment type="catalytic activity">
    <reaction evidence="2">
        <text>L-proline + NAD(+) = (S)-1-pyrroline-5-carboxylate + NADH + 2 H(+)</text>
        <dbReference type="Rhea" id="RHEA:14105"/>
        <dbReference type="ChEBI" id="CHEBI:15378"/>
        <dbReference type="ChEBI" id="CHEBI:17388"/>
        <dbReference type="ChEBI" id="CHEBI:57540"/>
        <dbReference type="ChEBI" id="CHEBI:57945"/>
        <dbReference type="ChEBI" id="CHEBI:60039"/>
        <dbReference type="EC" id="1.5.1.2"/>
    </reaction>
</comment>
<accession>F5L8Q6</accession>
<reference evidence="7 9" key="2">
    <citation type="journal article" date="2020" name="Extremophiles">
        <title>Genomic analysis of Caldalkalibacillus thermarum TA2.A1 reveals aerobic alkaliphilic metabolism and evolutionary hallmarks linking alkaliphilic bacteria and plant life.</title>
        <authorList>
            <person name="de Jong S.I."/>
            <person name="van den Broek M.A."/>
            <person name="Merkel A.Y."/>
            <person name="de la Torre Cortes P."/>
            <person name="Kalamorz F."/>
            <person name="Cook G.M."/>
            <person name="van Loosdrecht M.C.M."/>
            <person name="McMillan D.G.G."/>
        </authorList>
    </citation>
    <scope>NUCLEOTIDE SEQUENCE [LARGE SCALE GENOMIC DNA]</scope>
    <source>
        <strain evidence="7 9">TA2.A1</strain>
    </source>
</reference>
<dbReference type="EC" id="1.5.1.2" evidence="2"/>
<keyword evidence="2" id="KW-0641">Proline biosynthesis</keyword>
<feature type="domain" description="Pyrroline-5-carboxylate reductase catalytic N-terminal" evidence="4">
    <location>
        <begin position="2"/>
        <end position="97"/>
    </location>
</feature>
<dbReference type="InterPro" id="IPR036291">
    <property type="entry name" value="NAD(P)-bd_dom_sf"/>
</dbReference>
<feature type="binding site" evidence="3">
    <location>
        <position position="56"/>
    </location>
    <ligand>
        <name>NADPH</name>
        <dbReference type="ChEBI" id="CHEBI:57783"/>
    </ligand>
</feature>
<dbReference type="PANTHER" id="PTHR11645">
    <property type="entry name" value="PYRROLINE-5-CARBOXYLATE REDUCTASE"/>
    <property type="match status" value="1"/>
</dbReference>
<dbReference type="InterPro" id="IPR053790">
    <property type="entry name" value="P5CR-like_CS"/>
</dbReference>
<dbReference type="SUPFAM" id="SSF51735">
    <property type="entry name" value="NAD(P)-binding Rossmann-fold domains"/>
    <property type="match status" value="1"/>
</dbReference>
<keyword evidence="9" id="KW-1185">Reference proteome</keyword>
<dbReference type="InterPro" id="IPR029036">
    <property type="entry name" value="P5CR_dimer"/>
</dbReference>
<dbReference type="GO" id="GO:0004735">
    <property type="term" value="F:pyrroline-5-carboxylate reductase activity"/>
    <property type="evidence" value="ECO:0007669"/>
    <property type="project" value="UniProtKB-UniRule"/>
</dbReference>
<dbReference type="Proteomes" id="UP000010716">
    <property type="component" value="Unassembled WGS sequence"/>
</dbReference>
<comment type="function">
    <text evidence="2">Catalyzes the reduction of 1-pyrroline-5-carboxylate (PCA) to L-proline.</text>
</comment>
<feature type="binding site" evidence="3">
    <location>
        <begin position="6"/>
        <end position="11"/>
    </location>
    <ligand>
        <name>NADP(+)</name>
        <dbReference type="ChEBI" id="CHEBI:58349"/>
    </ligand>
</feature>
<comment type="catalytic activity">
    <reaction evidence="2">
        <text>L-proline + NADP(+) = (S)-1-pyrroline-5-carboxylate + NADPH + 2 H(+)</text>
        <dbReference type="Rhea" id="RHEA:14109"/>
        <dbReference type="ChEBI" id="CHEBI:15378"/>
        <dbReference type="ChEBI" id="CHEBI:17388"/>
        <dbReference type="ChEBI" id="CHEBI:57783"/>
        <dbReference type="ChEBI" id="CHEBI:58349"/>
        <dbReference type="ChEBI" id="CHEBI:60039"/>
        <dbReference type="EC" id="1.5.1.2"/>
    </reaction>
</comment>
<comment type="pathway">
    <text evidence="2">Amino-acid biosynthesis; L-proline biosynthesis; L-proline from L-glutamate 5-semialdehyde: step 1/1.</text>
</comment>
<sequence length="276" mass="30837">MRVGFIGTGSMGSILIEAFIETKALLPSQIHASNRTFDKVKALAKRYTGLHAYPSNVRVVQRADIIFLCIKPLEFQTVIDQIKDEVHEEHLIVSITSPVEIKDLERKLKAKVAKVIPSITNSAGRGASLIMAGERLTERDKDVLFQLMKSISHPLWLDEKYTRISADIASCGPAFISFLLQRMIDAAVEETGIPRDKAVTLFTQMMIGFGALMAKNKFTLESLQERVCVPGGVTGVGISVLEREVDDMFHKLFKATQLKFNEDVELVQEMFYKTST</sequence>
<keyword evidence="2" id="KW-0028">Amino-acid biosynthesis</keyword>
<dbReference type="SUPFAM" id="SSF48179">
    <property type="entry name" value="6-phosphogluconate dehydrogenase C-terminal domain-like"/>
    <property type="match status" value="1"/>
</dbReference>
<keyword evidence="2" id="KW-0560">Oxidoreductase</keyword>
<dbReference type="Gene3D" id="3.40.50.720">
    <property type="entry name" value="NAD(P)-binding Rossmann-like Domain"/>
    <property type="match status" value="1"/>
</dbReference>
<evidence type="ECO:0000259" key="4">
    <source>
        <dbReference type="Pfam" id="PF03807"/>
    </source>
</evidence>
<dbReference type="RefSeq" id="WP_007505519.1">
    <property type="nucleotide sequence ID" value="NZ_AFCE01000152.1"/>
</dbReference>
<dbReference type="AlphaFoldDB" id="F5L8Q6"/>
<name>F5L8Q6_CALTT</name>
<evidence type="ECO:0000256" key="3">
    <source>
        <dbReference type="PIRSR" id="PIRSR000193-1"/>
    </source>
</evidence>
<dbReference type="eggNOG" id="COG0345">
    <property type="taxonomic scope" value="Bacteria"/>
</dbReference>
<comment type="similarity">
    <text evidence="1 2">Belongs to the pyrroline-5-carboxylate reductase family.</text>
</comment>
<dbReference type="UniPathway" id="UPA00098">
    <property type="reaction ID" value="UER00361"/>
</dbReference>
<dbReference type="Pfam" id="PF03807">
    <property type="entry name" value="F420_oxidored"/>
    <property type="match status" value="1"/>
</dbReference>
<dbReference type="PIRSF" id="PIRSF000193">
    <property type="entry name" value="Pyrrol-5-carb_rd"/>
    <property type="match status" value="1"/>
</dbReference>
<dbReference type="EMBL" id="CP082237">
    <property type="protein sequence ID" value="QZT33413.1"/>
    <property type="molecule type" value="Genomic_DNA"/>
</dbReference>
<dbReference type="GO" id="GO:0005737">
    <property type="term" value="C:cytoplasm"/>
    <property type="evidence" value="ECO:0007669"/>
    <property type="project" value="UniProtKB-SubCell"/>
</dbReference>
<dbReference type="GO" id="GO:0055129">
    <property type="term" value="P:L-proline biosynthetic process"/>
    <property type="evidence" value="ECO:0007669"/>
    <property type="project" value="UniProtKB-UniRule"/>
</dbReference>
<reference evidence="6 8" key="1">
    <citation type="journal article" date="2011" name="J. Bacteriol.">
        <title>Draft genome sequence of the thermoalkaliphilic Caldalkalibacillus thermarum strain TA2.A1.</title>
        <authorList>
            <person name="Kalamorz F."/>
            <person name="Keis S."/>
            <person name="McMillan D.G."/>
            <person name="Olsson K."/>
            <person name="Stanton J.A."/>
            <person name="Stockwell P."/>
            <person name="Black M.A."/>
            <person name="Klingeman D.M."/>
            <person name="Land M.L."/>
            <person name="Han C.S."/>
            <person name="Martin S.L."/>
            <person name="Becher S.A."/>
            <person name="Peddie C.J."/>
            <person name="Morgan H.W."/>
            <person name="Matthies D."/>
            <person name="Preiss L."/>
            <person name="Meier T."/>
            <person name="Brown S.D."/>
            <person name="Cook G.M."/>
        </authorList>
    </citation>
    <scope>NUCLEOTIDE SEQUENCE [LARGE SCALE GENOMIC DNA]</scope>
    <source>
        <strain evidence="6 8">TA2.A1</strain>
    </source>
</reference>
<dbReference type="InterPro" id="IPR028939">
    <property type="entry name" value="P5C_Rdtase_cat_N"/>
</dbReference>
<evidence type="ECO:0000259" key="5">
    <source>
        <dbReference type="Pfam" id="PF14748"/>
    </source>
</evidence>
<gene>
    <name evidence="7" type="primary">comER</name>
    <name evidence="2" type="synonym">proC</name>
    <name evidence="6" type="ORF">CathTA2_2211</name>
    <name evidence="7" type="ORF">HUR95_14335</name>
</gene>
<dbReference type="NCBIfam" id="NF005814">
    <property type="entry name" value="PRK07680.1"/>
    <property type="match status" value="1"/>
</dbReference>
<reference evidence="7" key="3">
    <citation type="submission" date="2021-08" db="EMBL/GenBank/DDBJ databases">
        <authorList>
            <person name="de Jong S."/>
            <person name="van den Broek M."/>
            <person name="Merkel A."/>
            <person name="de la Torre Cortes P."/>
            <person name="Kalamorz F."/>
            <person name="Cook G."/>
            <person name="van Loosdrecht M."/>
            <person name="McMillan D."/>
        </authorList>
    </citation>
    <scope>NUCLEOTIDE SEQUENCE</scope>
    <source>
        <strain evidence="7">TA2.A1</strain>
    </source>
</reference>
<keyword evidence="2 3" id="KW-0521">NADP</keyword>
<dbReference type="PANTHER" id="PTHR11645:SF51">
    <property type="entry name" value="COME OPERON PROTEIN 4"/>
    <property type="match status" value="1"/>
</dbReference>